<feature type="transmembrane region" description="Helical" evidence="1">
    <location>
        <begin position="22"/>
        <end position="45"/>
    </location>
</feature>
<sequence length="81" mass="9284">LQNTGVAIFFLRLSLPQPDSDLAIVVPIFVAIAIPLPLLIIYGFMSIHRYYKKRHNLVTSINDEERDRADYEPLPTSDNEQ</sequence>
<accession>A0A820SDH6</accession>
<comment type="caution">
    <text evidence="2">The sequence shown here is derived from an EMBL/GenBank/DDBJ whole genome shotgun (WGS) entry which is preliminary data.</text>
</comment>
<keyword evidence="1" id="KW-1133">Transmembrane helix</keyword>
<reference evidence="2" key="1">
    <citation type="submission" date="2021-02" db="EMBL/GenBank/DDBJ databases">
        <authorList>
            <person name="Nowell W R."/>
        </authorList>
    </citation>
    <scope>NUCLEOTIDE SEQUENCE</scope>
</reference>
<feature type="non-terminal residue" evidence="2">
    <location>
        <position position="1"/>
    </location>
</feature>
<evidence type="ECO:0000313" key="2">
    <source>
        <dbReference type="EMBL" id="CAF4452262.1"/>
    </source>
</evidence>
<evidence type="ECO:0000313" key="3">
    <source>
        <dbReference type="Proteomes" id="UP000663868"/>
    </source>
</evidence>
<organism evidence="2 3">
    <name type="scientific">Adineta steineri</name>
    <dbReference type="NCBI Taxonomy" id="433720"/>
    <lineage>
        <taxon>Eukaryota</taxon>
        <taxon>Metazoa</taxon>
        <taxon>Spiralia</taxon>
        <taxon>Gnathifera</taxon>
        <taxon>Rotifera</taxon>
        <taxon>Eurotatoria</taxon>
        <taxon>Bdelloidea</taxon>
        <taxon>Adinetida</taxon>
        <taxon>Adinetidae</taxon>
        <taxon>Adineta</taxon>
    </lineage>
</organism>
<protein>
    <submittedName>
        <fullName evidence="2">Uncharacterized protein</fullName>
    </submittedName>
</protein>
<evidence type="ECO:0000256" key="1">
    <source>
        <dbReference type="SAM" id="Phobius"/>
    </source>
</evidence>
<proteinExistence type="predicted"/>
<keyword evidence="1" id="KW-0812">Transmembrane</keyword>
<dbReference type="AlphaFoldDB" id="A0A820SDH6"/>
<dbReference type="EMBL" id="CAJOBB010031637">
    <property type="protein sequence ID" value="CAF4452262.1"/>
    <property type="molecule type" value="Genomic_DNA"/>
</dbReference>
<gene>
    <name evidence="2" type="ORF">KXQ929_LOCUS54026</name>
</gene>
<name>A0A820SDH6_9BILA</name>
<keyword evidence="1" id="KW-0472">Membrane</keyword>
<dbReference type="Proteomes" id="UP000663868">
    <property type="component" value="Unassembled WGS sequence"/>
</dbReference>